<dbReference type="InterPro" id="IPR017850">
    <property type="entry name" value="Alkaline_phosphatase_core_sf"/>
</dbReference>
<sequence>MASRGLILAVVDSLRPDALERAVRSGAAPTLAALVAAGDGIRPLLSVFPSLTPAAAATIATGAPVDVHRIPSINWYSRDEQRYVEYGTSLAASRAFGVLSVLSDTVYNLNLAHLPRDVPTIFERLEDAGLVCACTTYLVFRGRHRHRPTSGPGVARLATATRFRQAVWGPRELFYADLFASRELPCSSLLGLPGRRDPHAACVAEHLLREDAFDFLLLSLPDTDTRSHRLGPRAQHQALASAERALERVVKAAGGVDALLDRYAVVVCSDHGQSAVERTLDLGRVLSDRRLLRPVDPRPADAELALSPGGRITMVYALVDDRNRRSRLLRRLRRRLRDLPGVAFVASKVRGEAVIEGPGGELRFAPGDDTRDEYGDRWSFSGATELLELSYADGLVRSARYPRAFARLWSALSCATAGDLFVVAEPGVEFVDWGGASHLGGGSHGGLDAEDSTGVLVAAGLEAVAPERDDRYLALTDLVPLALRHFSVSPTH</sequence>
<reference evidence="2" key="1">
    <citation type="submission" date="2016-10" db="EMBL/GenBank/DDBJ databases">
        <authorList>
            <person name="Varghese N."/>
            <person name="Submissions S."/>
        </authorList>
    </citation>
    <scope>NUCLEOTIDE SEQUENCE [LARGE SCALE GENOMIC DNA]</scope>
    <source>
        <strain evidence="2">ATCC 35263</strain>
    </source>
</reference>
<dbReference type="Gene3D" id="3.40.720.10">
    <property type="entry name" value="Alkaline Phosphatase, subunit A"/>
    <property type="match status" value="1"/>
</dbReference>
<organism evidence="1 2">
    <name type="scientific">Thermoleophilum album</name>
    <dbReference type="NCBI Taxonomy" id="29539"/>
    <lineage>
        <taxon>Bacteria</taxon>
        <taxon>Bacillati</taxon>
        <taxon>Actinomycetota</taxon>
        <taxon>Thermoleophilia</taxon>
        <taxon>Thermoleophilales</taxon>
        <taxon>Thermoleophilaceae</taxon>
        <taxon>Thermoleophilum</taxon>
    </lineage>
</organism>
<dbReference type="InterPro" id="IPR002591">
    <property type="entry name" value="Phosphodiest/P_Trfase"/>
</dbReference>
<dbReference type="EMBL" id="FNWJ01000001">
    <property type="protein sequence ID" value="SEH11131.1"/>
    <property type="molecule type" value="Genomic_DNA"/>
</dbReference>
<protein>
    <submittedName>
        <fullName evidence="1">Type I phosphodiesterase / nucleotide pyrophosphatase</fullName>
    </submittedName>
</protein>
<keyword evidence="2" id="KW-1185">Reference proteome</keyword>
<dbReference type="RefSeq" id="WP_093116200.1">
    <property type="nucleotide sequence ID" value="NZ_FNWJ01000001.1"/>
</dbReference>
<evidence type="ECO:0000313" key="2">
    <source>
        <dbReference type="Proteomes" id="UP000222056"/>
    </source>
</evidence>
<proteinExistence type="predicted"/>
<dbReference type="STRING" id="29539.SAMN02745716_0668"/>
<gene>
    <name evidence="1" type="ORF">SAMN02745716_0668</name>
</gene>
<evidence type="ECO:0000313" key="1">
    <source>
        <dbReference type="EMBL" id="SEH11131.1"/>
    </source>
</evidence>
<dbReference type="Proteomes" id="UP000222056">
    <property type="component" value="Unassembled WGS sequence"/>
</dbReference>
<name>A0A1H6FJV1_THEAL</name>
<dbReference type="AlphaFoldDB" id="A0A1H6FJV1"/>
<accession>A0A1H6FJV1</accession>
<dbReference type="Pfam" id="PF01663">
    <property type="entry name" value="Phosphodiest"/>
    <property type="match status" value="1"/>
</dbReference>
<dbReference type="OrthoDB" id="5404822at2"/>
<dbReference type="SUPFAM" id="SSF53649">
    <property type="entry name" value="Alkaline phosphatase-like"/>
    <property type="match status" value="1"/>
</dbReference>